<keyword evidence="2 8" id="KW-0645">Protease</keyword>
<keyword evidence="6" id="KW-0238">DNA-binding</keyword>
<gene>
    <name evidence="9" type="ORF">LX81_03868</name>
</gene>
<dbReference type="Proteomes" id="UP000248916">
    <property type="component" value="Unassembled WGS sequence"/>
</dbReference>
<evidence type="ECO:0000256" key="5">
    <source>
        <dbReference type="ARBA" id="ARBA00023124"/>
    </source>
</evidence>
<dbReference type="RefSeq" id="WP_111538873.1">
    <property type="nucleotide sequence ID" value="NZ_QKZL01000029.1"/>
</dbReference>
<dbReference type="PANTHER" id="PTHR13604">
    <property type="entry name" value="DC12-RELATED"/>
    <property type="match status" value="1"/>
</dbReference>
<dbReference type="EMBL" id="QKZL01000029">
    <property type="protein sequence ID" value="PZX11791.1"/>
    <property type="molecule type" value="Genomic_DNA"/>
</dbReference>
<evidence type="ECO:0000256" key="1">
    <source>
        <dbReference type="ARBA" id="ARBA00008136"/>
    </source>
</evidence>
<evidence type="ECO:0000256" key="4">
    <source>
        <dbReference type="ARBA" id="ARBA00022801"/>
    </source>
</evidence>
<evidence type="ECO:0000313" key="10">
    <source>
        <dbReference type="Proteomes" id="UP000248916"/>
    </source>
</evidence>
<evidence type="ECO:0000256" key="2">
    <source>
        <dbReference type="ARBA" id="ARBA00022670"/>
    </source>
</evidence>
<protein>
    <recommendedName>
        <fullName evidence="8">Abasic site processing protein</fullName>
        <ecNumber evidence="8">3.4.-.-</ecNumber>
    </recommendedName>
</protein>
<sequence>MCNLFANTMPQEAMRRLFKVDPSNDRLGNAEPLPAIFPKGGAPAVILDDDGTRTLQNTHWGFVLPQVSKKTGKPIQPKAVNNARDDKLRTSRFWKPSFEARRCLIPATSFCEAKGRNPATYVWFGLEGDEDRPPFAFAGIWQRFQGDYGGEYRELVTSSIVTTTPNDLVRDTHPDRMPVILRPEDYDGWLVDSAEAAFKLIVPFPASAMTVHQQGEGLKLDRAWSDSSAA</sequence>
<accession>A0A2W7MVX3</accession>
<name>A0A2W7MVX3_9RHOB</name>
<keyword evidence="7" id="KW-0456">Lyase</keyword>
<comment type="caution">
    <text evidence="9">The sequence shown here is derived from an EMBL/GenBank/DDBJ whole genome shotgun (WGS) entry which is preliminary data.</text>
</comment>
<keyword evidence="10" id="KW-1185">Reference proteome</keyword>
<dbReference type="AlphaFoldDB" id="A0A2W7MVX3"/>
<evidence type="ECO:0000256" key="3">
    <source>
        <dbReference type="ARBA" id="ARBA00022763"/>
    </source>
</evidence>
<evidence type="ECO:0000256" key="8">
    <source>
        <dbReference type="RuleBase" id="RU364100"/>
    </source>
</evidence>
<reference evidence="9 10" key="1">
    <citation type="submission" date="2018-06" db="EMBL/GenBank/DDBJ databases">
        <title>Genomic Encyclopedia of Archaeal and Bacterial Type Strains, Phase II (KMG-II): from individual species to whole genera.</title>
        <authorList>
            <person name="Goeker M."/>
        </authorList>
    </citation>
    <scope>NUCLEOTIDE SEQUENCE [LARGE SCALE GENOMIC DNA]</scope>
    <source>
        <strain evidence="9 10">DSM 22009</strain>
    </source>
</reference>
<dbReference type="GO" id="GO:0106300">
    <property type="term" value="P:protein-DNA covalent cross-linking repair"/>
    <property type="evidence" value="ECO:0007669"/>
    <property type="project" value="InterPro"/>
</dbReference>
<keyword evidence="3" id="KW-0227">DNA damage</keyword>
<dbReference type="OrthoDB" id="9782620at2"/>
<dbReference type="SUPFAM" id="SSF143081">
    <property type="entry name" value="BB1717-like"/>
    <property type="match status" value="1"/>
</dbReference>
<keyword evidence="4 8" id="KW-0378">Hydrolase</keyword>
<proteinExistence type="inferred from homology"/>
<evidence type="ECO:0000313" key="9">
    <source>
        <dbReference type="EMBL" id="PZX11791.1"/>
    </source>
</evidence>
<dbReference type="GO" id="GO:0016829">
    <property type="term" value="F:lyase activity"/>
    <property type="evidence" value="ECO:0007669"/>
    <property type="project" value="UniProtKB-KW"/>
</dbReference>
<dbReference type="InterPro" id="IPR003738">
    <property type="entry name" value="SRAP"/>
</dbReference>
<comment type="similarity">
    <text evidence="1 8">Belongs to the SOS response-associated peptidase family.</text>
</comment>
<dbReference type="Pfam" id="PF02586">
    <property type="entry name" value="SRAP"/>
    <property type="match status" value="1"/>
</dbReference>
<dbReference type="EC" id="3.4.-.-" evidence="8"/>
<dbReference type="Gene3D" id="3.90.1680.10">
    <property type="entry name" value="SOS response associated peptidase-like"/>
    <property type="match status" value="1"/>
</dbReference>
<dbReference type="InterPro" id="IPR036590">
    <property type="entry name" value="SRAP-like"/>
</dbReference>
<dbReference type="PANTHER" id="PTHR13604:SF0">
    <property type="entry name" value="ABASIC SITE PROCESSING PROTEIN HMCES"/>
    <property type="match status" value="1"/>
</dbReference>
<dbReference type="GO" id="GO:0008233">
    <property type="term" value="F:peptidase activity"/>
    <property type="evidence" value="ECO:0007669"/>
    <property type="project" value="UniProtKB-KW"/>
</dbReference>
<dbReference type="GO" id="GO:0003697">
    <property type="term" value="F:single-stranded DNA binding"/>
    <property type="evidence" value="ECO:0007669"/>
    <property type="project" value="InterPro"/>
</dbReference>
<dbReference type="GO" id="GO:0006508">
    <property type="term" value="P:proteolysis"/>
    <property type="evidence" value="ECO:0007669"/>
    <property type="project" value="UniProtKB-KW"/>
</dbReference>
<evidence type="ECO:0000256" key="7">
    <source>
        <dbReference type="ARBA" id="ARBA00023239"/>
    </source>
</evidence>
<evidence type="ECO:0000256" key="6">
    <source>
        <dbReference type="ARBA" id="ARBA00023125"/>
    </source>
</evidence>
<organism evidence="9 10">
    <name type="scientific">Palleronia aestuarii</name>
    <dbReference type="NCBI Taxonomy" id="568105"/>
    <lineage>
        <taxon>Bacteria</taxon>
        <taxon>Pseudomonadati</taxon>
        <taxon>Pseudomonadota</taxon>
        <taxon>Alphaproteobacteria</taxon>
        <taxon>Rhodobacterales</taxon>
        <taxon>Roseobacteraceae</taxon>
        <taxon>Palleronia</taxon>
    </lineage>
</organism>
<keyword evidence="5" id="KW-0190">Covalent protein-DNA linkage</keyword>